<dbReference type="Pfam" id="PF11582">
    <property type="entry name" value="DUF3240"/>
    <property type="match status" value="1"/>
</dbReference>
<name>A0A451G3Z5_9GAMM</name>
<dbReference type="InterPro" id="IPR015867">
    <property type="entry name" value="N-reg_PII/ATP_PRibTrfase_C"/>
</dbReference>
<reference evidence="1 2" key="1">
    <citation type="journal article" date="2018" name="Environ. Microbiol.">
        <title>Genomes of ubiquitous marine and hypersaline Hydrogenovibrio, Thiomicrorhabdus and Thiomicrospira spp. encode a diversity of mechanisms to sustain chemolithoautotrophy in heterogeneous environments.</title>
        <authorList>
            <person name="Scott K.M."/>
            <person name="Williams J."/>
            <person name="Porter C.M.B."/>
            <person name="Russel S."/>
            <person name="Harmer T.L."/>
            <person name="Paul J.H."/>
            <person name="Antonen K.M."/>
            <person name="Bridges M.K."/>
            <person name="Camper G.J."/>
            <person name="Campla C.K."/>
            <person name="Casella L.G."/>
            <person name="Chase E."/>
            <person name="Conrad J.W."/>
            <person name="Cruz M.C."/>
            <person name="Dunlap D.S."/>
            <person name="Duran L."/>
            <person name="Fahsbender E.M."/>
            <person name="Goldsmith D.B."/>
            <person name="Keeley R.F."/>
            <person name="Kondoff M.R."/>
            <person name="Kussy B.I."/>
            <person name="Lane M.K."/>
            <person name="Lawler S."/>
            <person name="Leigh B.A."/>
            <person name="Lewis C."/>
            <person name="Lostal L.M."/>
            <person name="Marking D."/>
            <person name="Mancera P.A."/>
            <person name="McClenthan E.C."/>
            <person name="McIntyre E.A."/>
            <person name="Mine J.A."/>
            <person name="Modi S."/>
            <person name="Moore B.D."/>
            <person name="Morgan W.A."/>
            <person name="Nelson K.M."/>
            <person name="Nguyen K.N."/>
            <person name="Ogburn N."/>
            <person name="Parrino D.G."/>
            <person name="Pedapudi A.D."/>
            <person name="Pelham R.P."/>
            <person name="Preece A.M."/>
            <person name="Rampersad E.A."/>
            <person name="Richardson J.C."/>
            <person name="Rodgers C.M."/>
            <person name="Schaffer B.L."/>
            <person name="Sheridan N.E."/>
            <person name="Solone M.R."/>
            <person name="Staley Z.R."/>
            <person name="Tabuchi M."/>
            <person name="Waide R.J."/>
            <person name="Wanjugi P.W."/>
            <person name="Young S."/>
            <person name="Clum A."/>
            <person name="Daum C."/>
            <person name="Huntemann M."/>
            <person name="Ivanova N."/>
            <person name="Kyrpides N."/>
            <person name="Mikhailova N."/>
            <person name="Palaniappan K."/>
            <person name="Pillay M."/>
            <person name="Reddy T.B.K."/>
            <person name="Shapiro N."/>
            <person name="Stamatis D."/>
            <person name="Varghese N."/>
            <person name="Woyke T."/>
            <person name="Boden R."/>
            <person name="Freyermuth S.K."/>
            <person name="Kerfeld C.A."/>
        </authorList>
    </citation>
    <scope>NUCLEOTIDE SEQUENCE [LARGE SCALE GENOMIC DNA]</scope>
    <source>
        <strain evidence="1 2">JR-2</strain>
    </source>
</reference>
<dbReference type="Proteomes" id="UP000285478">
    <property type="component" value="Chromosome"/>
</dbReference>
<organism evidence="1 2">
    <name type="scientific">Hydrogenovibrio thermophilus</name>
    <dbReference type="NCBI Taxonomy" id="265883"/>
    <lineage>
        <taxon>Bacteria</taxon>
        <taxon>Pseudomonadati</taxon>
        <taxon>Pseudomonadota</taxon>
        <taxon>Gammaproteobacteria</taxon>
        <taxon>Thiotrichales</taxon>
        <taxon>Piscirickettsiaceae</taxon>
        <taxon>Hydrogenovibrio</taxon>
    </lineage>
</organism>
<dbReference type="Gene3D" id="3.30.70.120">
    <property type="match status" value="1"/>
</dbReference>
<evidence type="ECO:0000313" key="1">
    <source>
        <dbReference type="EMBL" id="QAB14174.1"/>
    </source>
</evidence>
<sequence>MNAMTHSTHAQDAVRLQLIIDRKWHHDLTDQLLTYNPAVPFHLYEVKSYHQQQTLQNTHEKVSGYQVKMVLDIQTTLADYPSVLQHLKEAVPRVKLRYEVIPCHARGLI</sequence>
<dbReference type="RefSeq" id="WP_128384035.1">
    <property type="nucleotide sequence ID" value="NZ_CP035033.1"/>
</dbReference>
<dbReference type="AlphaFoldDB" id="A0A451G3Z5"/>
<dbReference type="EMBL" id="CP035033">
    <property type="protein sequence ID" value="QAB14174.1"/>
    <property type="molecule type" value="Genomic_DNA"/>
</dbReference>
<evidence type="ECO:0000313" key="2">
    <source>
        <dbReference type="Proteomes" id="UP000285478"/>
    </source>
</evidence>
<protein>
    <submittedName>
        <fullName evidence="1">DUF3240 domain-containing protein</fullName>
    </submittedName>
</protein>
<gene>
    <name evidence="1" type="ORF">EPV75_00050</name>
</gene>
<accession>A0A451G3Z5</accession>
<dbReference type="KEGG" id="htr:EPV75_00050"/>
<proteinExistence type="predicted"/>
<keyword evidence="2" id="KW-1185">Reference proteome</keyword>
<dbReference type="InterPro" id="IPR021634">
    <property type="entry name" value="DUF3240"/>
</dbReference>